<sequence length="395" mass="45234">MSGSRDRDRHIDSIGAVDNEEEEEEEEEEEDKEASEEPNSISSSQQVDGDDTESSDAYAKASTSESNSRKCSNRDKLGVERTPYSLSTAAQALFKMQLTPRDVEDRRLLIPFDIAGNHLPPDVVEIPGPGGTSLYEILISNARAQNNDWIMTLIRHPGKQAFMITRGWQGFVDWYNLEAMDLIRFYRPEPRPHGNHYLIECVESEKLLAENNVIAPIISDTNIPEFKKENKLFDITFSPLMRLFIFISEETFRKLFPGNEIPAQIPYKAMRLKFTDAGNKDWCIKIELHEGVEFYELTEGWKEFVNHHNFISEDEIEIYKPVQPLHSRHFLIKKRDEVWTNLTQHRKEKPDGGDDTQGDGGSSKGKEIAVGLGPLAPIPKQKRTKFARLSDLLRR</sequence>
<proteinExistence type="predicted"/>
<evidence type="ECO:0000313" key="8">
    <source>
        <dbReference type="EMBL" id="GFZ02004.1"/>
    </source>
</evidence>
<dbReference type="GO" id="GO:0005634">
    <property type="term" value="C:nucleus"/>
    <property type="evidence" value="ECO:0007669"/>
    <property type="project" value="UniProtKB-SubCell"/>
</dbReference>
<dbReference type="PROSITE" id="PS50863">
    <property type="entry name" value="B3"/>
    <property type="match status" value="1"/>
</dbReference>
<keyword evidence="2" id="KW-0805">Transcription regulation</keyword>
<evidence type="ECO:0000256" key="5">
    <source>
        <dbReference type="ARBA" id="ARBA00023242"/>
    </source>
</evidence>
<dbReference type="Gene3D" id="2.40.330.10">
    <property type="entry name" value="DNA-binding pseudobarrel domain"/>
    <property type="match status" value="2"/>
</dbReference>
<feature type="region of interest" description="Disordered" evidence="6">
    <location>
        <begin position="1"/>
        <end position="76"/>
    </location>
</feature>
<dbReference type="GO" id="GO:0003677">
    <property type="term" value="F:DNA binding"/>
    <property type="evidence" value="ECO:0007669"/>
    <property type="project" value="UniProtKB-KW"/>
</dbReference>
<reference evidence="8 9" key="1">
    <citation type="submission" date="2019-07" db="EMBL/GenBank/DDBJ databases">
        <title>De Novo Assembly of kiwifruit Actinidia rufa.</title>
        <authorList>
            <person name="Sugita-Konishi S."/>
            <person name="Sato K."/>
            <person name="Mori E."/>
            <person name="Abe Y."/>
            <person name="Kisaki G."/>
            <person name="Hamano K."/>
            <person name="Suezawa K."/>
            <person name="Otani M."/>
            <person name="Fukuda T."/>
            <person name="Manabe T."/>
            <person name="Gomi K."/>
            <person name="Tabuchi M."/>
            <person name="Akimitsu K."/>
            <person name="Kataoka I."/>
        </authorList>
    </citation>
    <scope>NUCLEOTIDE SEQUENCE [LARGE SCALE GENOMIC DNA]</scope>
    <source>
        <strain evidence="9">cv. Fuchu</strain>
    </source>
</reference>
<accession>A0A7J0FTV2</accession>
<feature type="compositionally biased region" description="Polar residues" evidence="6">
    <location>
        <begin position="61"/>
        <end position="70"/>
    </location>
</feature>
<dbReference type="PANTHER" id="PTHR31140:SF139">
    <property type="entry name" value="B3 DOMAIN-CONTAINING PROTEIN OS02G0455900-RELATED"/>
    <property type="match status" value="1"/>
</dbReference>
<dbReference type="SUPFAM" id="SSF101936">
    <property type="entry name" value="DNA-binding pseudobarrel domain"/>
    <property type="match status" value="2"/>
</dbReference>
<feature type="compositionally biased region" description="Polar residues" evidence="6">
    <location>
        <begin position="38"/>
        <end position="47"/>
    </location>
</feature>
<protein>
    <submittedName>
        <fullName evidence="8">Protein kinase superfamily protein</fullName>
    </submittedName>
</protein>
<evidence type="ECO:0000313" key="9">
    <source>
        <dbReference type="Proteomes" id="UP000585474"/>
    </source>
</evidence>
<name>A0A7J0FTV2_9ERIC</name>
<keyword evidence="8" id="KW-0808">Transferase</keyword>
<comment type="caution">
    <text evidence="8">The sequence shown here is derived from an EMBL/GenBank/DDBJ whole genome shotgun (WGS) entry which is preliminary data.</text>
</comment>
<keyword evidence="4" id="KW-0804">Transcription</keyword>
<dbReference type="AlphaFoldDB" id="A0A7J0FTV2"/>
<dbReference type="GO" id="GO:0016301">
    <property type="term" value="F:kinase activity"/>
    <property type="evidence" value="ECO:0007669"/>
    <property type="project" value="UniProtKB-KW"/>
</dbReference>
<dbReference type="InterPro" id="IPR003340">
    <property type="entry name" value="B3_DNA-bd"/>
</dbReference>
<evidence type="ECO:0000256" key="1">
    <source>
        <dbReference type="ARBA" id="ARBA00004123"/>
    </source>
</evidence>
<dbReference type="Proteomes" id="UP000585474">
    <property type="component" value="Unassembled WGS sequence"/>
</dbReference>
<comment type="subcellular location">
    <subcellularLocation>
        <location evidence="1">Nucleus</location>
    </subcellularLocation>
</comment>
<feature type="domain" description="TF-B3" evidence="7">
    <location>
        <begin position="93"/>
        <end position="205"/>
    </location>
</feature>
<feature type="region of interest" description="Disordered" evidence="6">
    <location>
        <begin position="344"/>
        <end position="382"/>
    </location>
</feature>
<keyword evidence="5" id="KW-0539">Nucleus</keyword>
<gene>
    <name evidence="8" type="ORF">Acr_15g0006130</name>
</gene>
<feature type="compositionally biased region" description="Basic and acidic residues" evidence="6">
    <location>
        <begin position="1"/>
        <end position="12"/>
    </location>
</feature>
<feature type="compositionally biased region" description="Acidic residues" evidence="6">
    <location>
        <begin position="18"/>
        <end position="36"/>
    </location>
</feature>
<dbReference type="EMBL" id="BJWL01000015">
    <property type="protein sequence ID" value="GFZ02004.1"/>
    <property type="molecule type" value="Genomic_DNA"/>
</dbReference>
<dbReference type="InterPro" id="IPR044800">
    <property type="entry name" value="LEC2-like"/>
</dbReference>
<keyword evidence="3" id="KW-0238">DNA-binding</keyword>
<dbReference type="CDD" id="cd10017">
    <property type="entry name" value="B3_DNA"/>
    <property type="match status" value="1"/>
</dbReference>
<dbReference type="InterPro" id="IPR015300">
    <property type="entry name" value="DNA-bd_pseudobarrel_sf"/>
</dbReference>
<evidence type="ECO:0000256" key="6">
    <source>
        <dbReference type="SAM" id="MobiDB-lite"/>
    </source>
</evidence>
<evidence type="ECO:0000256" key="4">
    <source>
        <dbReference type="ARBA" id="ARBA00023163"/>
    </source>
</evidence>
<organism evidence="8 9">
    <name type="scientific">Actinidia rufa</name>
    <dbReference type="NCBI Taxonomy" id="165716"/>
    <lineage>
        <taxon>Eukaryota</taxon>
        <taxon>Viridiplantae</taxon>
        <taxon>Streptophyta</taxon>
        <taxon>Embryophyta</taxon>
        <taxon>Tracheophyta</taxon>
        <taxon>Spermatophyta</taxon>
        <taxon>Magnoliopsida</taxon>
        <taxon>eudicotyledons</taxon>
        <taxon>Gunneridae</taxon>
        <taxon>Pentapetalae</taxon>
        <taxon>asterids</taxon>
        <taxon>Ericales</taxon>
        <taxon>Actinidiaceae</taxon>
        <taxon>Actinidia</taxon>
    </lineage>
</organism>
<dbReference type="OrthoDB" id="1588403at2759"/>
<keyword evidence="8" id="KW-0418">Kinase</keyword>
<evidence type="ECO:0000256" key="2">
    <source>
        <dbReference type="ARBA" id="ARBA00023015"/>
    </source>
</evidence>
<dbReference type="GO" id="GO:0003700">
    <property type="term" value="F:DNA-binding transcription factor activity"/>
    <property type="evidence" value="ECO:0007669"/>
    <property type="project" value="InterPro"/>
</dbReference>
<keyword evidence="9" id="KW-1185">Reference proteome</keyword>
<evidence type="ECO:0000256" key="3">
    <source>
        <dbReference type="ARBA" id="ARBA00023125"/>
    </source>
</evidence>
<dbReference type="PANTHER" id="PTHR31140">
    <property type="entry name" value="B3 DOMAIN-CONTAINING TRANSCRIPTION FACTOR ABI3"/>
    <property type="match status" value="1"/>
</dbReference>
<evidence type="ECO:0000259" key="7">
    <source>
        <dbReference type="PROSITE" id="PS50863"/>
    </source>
</evidence>